<dbReference type="InterPro" id="IPR001806">
    <property type="entry name" value="Small_GTPase"/>
</dbReference>
<accession>A0A195E4Z7</accession>
<gene>
    <name evidence="8" type="ORF">ALC57_07441</name>
</gene>
<dbReference type="Proteomes" id="UP000078492">
    <property type="component" value="Unassembled WGS sequence"/>
</dbReference>
<dbReference type="EMBL" id="KQ979609">
    <property type="protein sequence ID" value="KYN20151.1"/>
    <property type="molecule type" value="Genomic_DNA"/>
</dbReference>
<dbReference type="SUPFAM" id="SSF52540">
    <property type="entry name" value="P-loop containing nucleoside triphosphate hydrolases"/>
    <property type="match status" value="1"/>
</dbReference>
<dbReference type="Pfam" id="PF00071">
    <property type="entry name" value="Ras"/>
    <property type="match status" value="1"/>
</dbReference>
<dbReference type="GO" id="GO:0005525">
    <property type="term" value="F:GTP binding"/>
    <property type="evidence" value="ECO:0007669"/>
    <property type="project" value="UniProtKB-KW"/>
</dbReference>
<dbReference type="PROSITE" id="PS51421">
    <property type="entry name" value="RAS"/>
    <property type="match status" value="1"/>
</dbReference>
<evidence type="ECO:0000256" key="6">
    <source>
        <dbReference type="PROSITE-ProRule" id="PRU00122"/>
    </source>
</evidence>
<dbReference type="SMART" id="SM00175">
    <property type="entry name" value="RAB"/>
    <property type="match status" value="1"/>
</dbReference>
<organism evidence="8 9">
    <name type="scientific">Trachymyrmex cornetzi</name>
    <dbReference type="NCBI Taxonomy" id="471704"/>
    <lineage>
        <taxon>Eukaryota</taxon>
        <taxon>Metazoa</taxon>
        <taxon>Ecdysozoa</taxon>
        <taxon>Arthropoda</taxon>
        <taxon>Hexapoda</taxon>
        <taxon>Insecta</taxon>
        <taxon>Pterygota</taxon>
        <taxon>Neoptera</taxon>
        <taxon>Endopterygota</taxon>
        <taxon>Hymenoptera</taxon>
        <taxon>Apocrita</taxon>
        <taxon>Aculeata</taxon>
        <taxon>Formicoidea</taxon>
        <taxon>Formicidae</taxon>
        <taxon>Myrmicinae</taxon>
        <taxon>Trachymyrmex</taxon>
    </lineage>
</organism>
<sequence length="419" mass="48263">IALQLHDNKILLNIDLGSGIMTSLSVGSLLNDNVWHDAVISRNRKDIWFSVDRILIKGRIEGEFYRLTNIIRELKETKIINENLRYYKINTQLYTCPEPPIIPVTFLTSGSYARQTHNNPITHLDNFHEKFNDGKWHRVTLTIVKNSLVLNVDERLMKTASTIDFKDGYVGCIRALLFNGQLQDLKSDFADGWRSTISEKIHVGFATTNPKGFLLGLFCNIFGEYMTIIVSNSEHLRIDEEKIRAAYNETDTTLAFFPRRLGIDFKIKTVELRGKKIKLQIWDTAGQERFHTITTSYYRGAMGIMLVYDITNEKTFENIVKWLRNIDEHANEDVEKMILGNKSDMEEKRVVSTEKGEAIAREHGIRFMETSAKANINIDRAFSELAEAILDKTHGREPQDAPDRVTVDRRVERNSNRCC</sequence>
<dbReference type="InterPro" id="IPR013320">
    <property type="entry name" value="ConA-like_dom_sf"/>
</dbReference>
<dbReference type="SMART" id="SM00174">
    <property type="entry name" value="RHO"/>
    <property type="match status" value="1"/>
</dbReference>
<dbReference type="InterPro" id="IPR005225">
    <property type="entry name" value="Small_GTP-bd"/>
</dbReference>
<keyword evidence="2" id="KW-0547">Nucleotide-binding</keyword>
<name>A0A195E4Z7_9HYME</name>
<evidence type="ECO:0000313" key="8">
    <source>
        <dbReference type="EMBL" id="KYN20151.1"/>
    </source>
</evidence>
<dbReference type="STRING" id="471704.A0A195E4Z7"/>
<keyword evidence="3" id="KW-0342">GTP-binding</keyword>
<dbReference type="PRINTS" id="PR00449">
    <property type="entry name" value="RASTRNSFRMNG"/>
</dbReference>
<dbReference type="Pfam" id="PF02210">
    <property type="entry name" value="Laminin_G_2"/>
    <property type="match status" value="1"/>
</dbReference>
<dbReference type="NCBIfam" id="TIGR00231">
    <property type="entry name" value="small_GTP"/>
    <property type="match status" value="1"/>
</dbReference>
<reference evidence="8 9" key="1">
    <citation type="submission" date="2015-09" db="EMBL/GenBank/DDBJ databases">
        <title>Trachymyrmex cornetzi WGS genome.</title>
        <authorList>
            <person name="Nygaard S."/>
            <person name="Hu H."/>
            <person name="Boomsma J."/>
            <person name="Zhang G."/>
        </authorList>
    </citation>
    <scope>NUCLEOTIDE SEQUENCE [LARGE SCALE GENOMIC DNA]</scope>
    <source>
        <strain evidence="8">Tcor2-1</strain>
        <tissue evidence="8">Whole body</tissue>
    </source>
</reference>
<dbReference type="CDD" id="cd00110">
    <property type="entry name" value="LamG"/>
    <property type="match status" value="1"/>
</dbReference>
<keyword evidence="9" id="KW-1185">Reference proteome</keyword>
<evidence type="ECO:0000256" key="3">
    <source>
        <dbReference type="ARBA" id="ARBA00023134"/>
    </source>
</evidence>
<dbReference type="PROSITE" id="PS51419">
    <property type="entry name" value="RAB"/>
    <property type="match status" value="1"/>
</dbReference>
<evidence type="ECO:0000256" key="2">
    <source>
        <dbReference type="ARBA" id="ARBA00022741"/>
    </source>
</evidence>
<dbReference type="GO" id="GO:0003924">
    <property type="term" value="F:GTPase activity"/>
    <property type="evidence" value="ECO:0007669"/>
    <property type="project" value="InterPro"/>
</dbReference>
<proteinExistence type="inferred from homology"/>
<feature type="non-terminal residue" evidence="8">
    <location>
        <position position="1"/>
    </location>
</feature>
<comment type="caution">
    <text evidence="6">Lacks conserved residue(s) required for the propagation of feature annotation.</text>
</comment>
<keyword evidence="4" id="KW-0449">Lipoprotein</keyword>
<feature type="domain" description="Laminin G" evidence="7">
    <location>
        <begin position="1"/>
        <end position="219"/>
    </location>
</feature>
<evidence type="ECO:0000256" key="5">
    <source>
        <dbReference type="ARBA" id="ARBA00023289"/>
    </source>
</evidence>
<protein>
    <submittedName>
        <fullName evidence="8">Ras-related protein Rab-10</fullName>
    </submittedName>
</protein>
<evidence type="ECO:0000256" key="4">
    <source>
        <dbReference type="ARBA" id="ARBA00023288"/>
    </source>
</evidence>
<dbReference type="AlphaFoldDB" id="A0A195E4Z7"/>
<dbReference type="PANTHER" id="PTHR47980">
    <property type="entry name" value="LD44762P"/>
    <property type="match status" value="1"/>
</dbReference>
<dbReference type="Gene3D" id="3.40.50.300">
    <property type="entry name" value="P-loop containing nucleotide triphosphate hydrolases"/>
    <property type="match status" value="1"/>
</dbReference>
<dbReference type="Gene3D" id="2.60.120.200">
    <property type="match status" value="2"/>
</dbReference>
<dbReference type="InterPro" id="IPR027417">
    <property type="entry name" value="P-loop_NTPase"/>
</dbReference>
<dbReference type="InterPro" id="IPR050305">
    <property type="entry name" value="Small_GTPase_Rab"/>
</dbReference>
<dbReference type="SMART" id="SM00173">
    <property type="entry name" value="RAS"/>
    <property type="match status" value="1"/>
</dbReference>
<evidence type="ECO:0000259" key="7">
    <source>
        <dbReference type="PROSITE" id="PS50025"/>
    </source>
</evidence>
<evidence type="ECO:0000256" key="1">
    <source>
        <dbReference type="ARBA" id="ARBA00006270"/>
    </source>
</evidence>
<dbReference type="InterPro" id="IPR001791">
    <property type="entry name" value="Laminin_G"/>
</dbReference>
<keyword evidence="5" id="KW-0636">Prenylation</keyword>
<dbReference type="SUPFAM" id="SSF49899">
    <property type="entry name" value="Concanavalin A-like lectins/glucanases"/>
    <property type="match status" value="2"/>
</dbReference>
<comment type="similarity">
    <text evidence="1">Belongs to the small GTPase superfamily. Rab family.</text>
</comment>
<dbReference type="PROSITE" id="PS50025">
    <property type="entry name" value="LAM_G_DOMAIN"/>
    <property type="match status" value="1"/>
</dbReference>
<dbReference type="FunFam" id="3.40.50.300:FF:001129">
    <property type="entry name" value="ras-related protein Rab-44 isoform X2"/>
    <property type="match status" value="1"/>
</dbReference>
<evidence type="ECO:0000313" key="9">
    <source>
        <dbReference type="Proteomes" id="UP000078492"/>
    </source>
</evidence>